<dbReference type="EMBL" id="LR796336">
    <property type="protein sequence ID" value="CAB4137668.1"/>
    <property type="molecule type" value="Genomic_DNA"/>
</dbReference>
<name>A0A6J5LT66_9CAUD</name>
<reference evidence="1" key="1">
    <citation type="submission" date="2020-04" db="EMBL/GenBank/DDBJ databases">
        <authorList>
            <person name="Chiriac C."/>
            <person name="Salcher M."/>
            <person name="Ghai R."/>
            <person name="Kavagutti S V."/>
        </authorList>
    </citation>
    <scope>NUCLEOTIDE SEQUENCE</scope>
</reference>
<gene>
    <name evidence="1" type="ORF">UFOVP319_54</name>
</gene>
<sequence>MNPALVQSLRIVATPKAVERLCSAKRTMIDLEGLSVWNDIQDARYKRAARIVKRGLG</sequence>
<organism evidence="1">
    <name type="scientific">uncultured Caudovirales phage</name>
    <dbReference type="NCBI Taxonomy" id="2100421"/>
    <lineage>
        <taxon>Viruses</taxon>
        <taxon>Duplodnaviria</taxon>
        <taxon>Heunggongvirae</taxon>
        <taxon>Uroviricota</taxon>
        <taxon>Caudoviricetes</taxon>
        <taxon>Peduoviridae</taxon>
        <taxon>Maltschvirus</taxon>
        <taxon>Maltschvirus maltsch</taxon>
    </lineage>
</organism>
<protein>
    <submittedName>
        <fullName evidence="1">Uncharacterized protein</fullName>
    </submittedName>
</protein>
<accession>A0A6J5LT66</accession>
<proteinExistence type="predicted"/>
<evidence type="ECO:0000313" key="1">
    <source>
        <dbReference type="EMBL" id="CAB4137668.1"/>
    </source>
</evidence>